<accession>A0A8D8VG82</accession>
<proteinExistence type="predicted"/>
<dbReference type="EMBL" id="HBUF01363357">
    <property type="protein sequence ID" value="CAG6722167.1"/>
    <property type="molecule type" value="Transcribed_RNA"/>
</dbReference>
<organism evidence="1">
    <name type="scientific">Cacopsylla melanoneura</name>
    <dbReference type="NCBI Taxonomy" id="428564"/>
    <lineage>
        <taxon>Eukaryota</taxon>
        <taxon>Metazoa</taxon>
        <taxon>Ecdysozoa</taxon>
        <taxon>Arthropoda</taxon>
        <taxon>Hexapoda</taxon>
        <taxon>Insecta</taxon>
        <taxon>Pterygota</taxon>
        <taxon>Neoptera</taxon>
        <taxon>Paraneoptera</taxon>
        <taxon>Hemiptera</taxon>
        <taxon>Sternorrhyncha</taxon>
        <taxon>Psylloidea</taxon>
        <taxon>Psyllidae</taxon>
        <taxon>Psyllinae</taxon>
        <taxon>Cacopsylla</taxon>
    </lineage>
</organism>
<dbReference type="EMBL" id="HBUF01168166">
    <property type="protein sequence ID" value="CAG6651563.1"/>
    <property type="molecule type" value="Transcribed_RNA"/>
</dbReference>
<dbReference type="EMBL" id="HBUF01363358">
    <property type="protein sequence ID" value="CAG6722168.1"/>
    <property type="molecule type" value="Transcribed_RNA"/>
</dbReference>
<protein>
    <submittedName>
        <fullName evidence="1">Uncharacterized protein</fullName>
    </submittedName>
</protein>
<dbReference type="EMBL" id="HBUF01294041">
    <property type="protein sequence ID" value="CAG6689801.1"/>
    <property type="molecule type" value="Transcribed_RNA"/>
</dbReference>
<name>A0A8D8VG82_9HEMI</name>
<dbReference type="AlphaFoldDB" id="A0A8D8VG82"/>
<dbReference type="EMBL" id="HBUF01168167">
    <property type="protein sequence ID" value="CAG6651564.1"/>
    <property type="molecule type" value="Transcribed_RNA"/>
</dbReference>
<sequence length="126" mass="14548">MRPSFFRYKCYLDTFGTNCFDNTNHIIVRYEQIPLVIHGSREIAFVRSQRFEQQVSGEVSDSVIKVHNHHLGMVNKMVPPQWFLRICFVHTIILNPGLILRSIPHGQFTRGGEIKRERGPTGPDGN</sequence>
<reference evidence="1" key="1">
    <citation type="submission" date="2021-05" db="EMBL/GenBank/DDBJ databases">
        <authorList>
            <person name="Alioto T."/>
            <person name="Alioto T."/>
            <person name="Gomez Garrido J."/>
        </authorList>
    </citation>
    <scope>NUCLEOTIDE SEQUENCE</scope>
</reference>
<evidence type="ECO:0000313" key="1">
    <source>
        <dbReference type="EMBL" id="CAG6722167.1"/>
    </source>
</evidence>
<dbReference type="EMBL" id="HBUF01363359">
    <property type="protein sequence ID" value="CAG6722169.1"/>
    <property type="molecule type" value="Transcribed_RNA"/>
</dbReference>